<dbReference type="RefSeq" id="WP_284102544.1">
    <property type="nucleotide sequence ID" value="NZ_JARRAF010000034.1"/>
</dbReference>
<dbReference type="Pfam" id="PF20012">
    <property type="entry name" value="GAP1-N1"/>
    <property type="match status" value="1"/>
</dbReference>
<reference evidence="1" key="1">
    <citation type="submission" date="2023-03" db="EMBL/GenBank/DDBJ databases">
        <title>Chitinimonas shenzhenensis gen. nov., sp. nov., a novel member of family Burkholderiaceae isolated from activated sludge collected in Shen Zhen, China.</title>
        <authorList>
            <person name="Wang X."/>
        </authorList>
    </citation>
    <scope>NUCLEOTIDE SEQUENCE</scope>
    <source>
        <strain evidence="1">DQS-5</strain>
    </source>
</reference>
<evidence type="ECO:0000313" key="2">
    <source>
        <dbReference type="Proteomes" id="UP001172778"/>
    </source>
</evidence>
<protein>
    <submittedName>
        <fullName evidence="1">Uncharacterized protein</fullName>
    </submittedName>
</protein>
<dbReference type="Proteomes" id="UP001172778">
    <property type="component" value="Unassembled WGS sequence"/>
</dbReference>
<evidence type="ECO:0000313" key="1">
    <source>
        <dbReference type="EMBL" id="MDK2126224.1"/>
    </source>
</evidence>
<comment type="caution">
    <text evidence="1">The sequence shown here is derived from an EMBL/GenBank/DDBJ whole genome shotgun (WGS) entry which is preliminary data.</text>
</comment>
<keyword evidence="2" id="KW-1185">Reference proteome</keyword>
<proteinExistence type="predicted"/>
<dbReference type="EMBL" id="JARRAF010000034">
    <property type="protein sequence ID" value="MDK2126224.1"/>
    <property type="molecule type" value="Genomic_DNA"/>
</dbReference>
<accession>A0ABT7E1U9</accession>
<name>A0ABT7E1U9_9NEIS</name>
<gene>
    <name evidence="1" type="ORF">PZA18_19450</name>
</gene>
<sequence>MKFDQCLFGYADGHGLLASSLPLGSELSLLTELSDLAPGTIFGDSYGYWTGIPVPSIRRYALMRTWPAHEMPRPGCVWTHALLMEPLLLESIEDLFALTGLFVRPAKPLELADYQEPMVVDIPLTEMTPTKVDSSIVRRLLATLYLGEEGSIEIASPGQLDAAIFAIWSQQWPRLRRNFRFQTALSQSRRSSSGTRFDVTAVLGQPATPHTPPVPKTCSDWLSAAEQDVQSGKTGNLRHFLWHYGQDVRRQRGSFQPLVEIQLMSNSLSLSVGQRVIDIVQSAFPELDDARQLKQDLVDGQLVASAQAKLLLHHFTQPKNPLFPPPSATGIAALMSAWPKQSSDVLELAQITADAFDPLGRSVFESVTAHIEENEVWSLLRTYPQVCKRILRLRPTLVLTGMSDELDGDFLAELLQLLPDNSVGIDNLISHALQRNDAQLAKVTFAKFPDQTMRQVVLATNGNIDSIADAWKSEFLSRPGMLLKSEILSLMPSTRGLYVVANTLGWLTTPTIIAAGSGPWCAALKKVPNDLTGHSKDTFDCFLIALSVKSGGDAGRDIIELIFNELHESILESRLNWDARAILLPVLPELGLFEDWDIGLRLRLAVTAAYVRYNWPTQSYAKLARNETVKKLLARAAKRTDGGQDYYYAVL</sequence>
<organism evidence="1 2">
    <name type="scientific">Parachitinimonas caeni</name>
    <dbReference type="NCBI Taxonomy" id="3031301"/>
    <lineage>
        <taxon>Bacteria</taxon>
        <taxon>Pseudomonadati</taxon>
        <taxon>Pseudomonadota</taxon>
        <taxon>Betaproteobacteria</taxon>
        <taxon>Neisseriales</taxon>
        <taxon>Chitinibacteraceae</taxon>
        <taxon>Parachitinimonas</taxon>
    </lineage>
</organism>